<evidence type="ECO:0000256" key="1">
    <source>
        <dbReference type="ARBA" id="ARBA00007804"/>
    </source>
</evidence>
<evidence type="ECO:0000256" key="6">
    <source>
        <dbReference type="ARBA" id="ARBA00023054"/>
    </source>
</evidence>
<evidence type="ECO:0000313" key="12">
    <source>
        <dbReference type="EMBL" id="KAA8495764.1"/>
    </source>
</evidence>
<protein>
    <recommendedName>
        <fullName evidence="10">Kinetochore protein Spc24</fullName>
    </recommendedName>
</protein>
<evidence type="ECO:0000256" key="10">
    <source>
        <dbReference type="RuleBase" id="RU368011"/>
    </source>
</evidence>
<evidence type="ECO:0000313" key="13">
    <source>
        <dbReference type="Proteomes" id="UP000324585"/>
    </source>
</evidence>
<proteinExistence type="inferred from homology"/>
<evidence type="ECO:0000256" key="3">
    <source>
        <dbReference type="ARBA" id="ARBA00022618"/>
    </source>
</evidence>
<dbReference type="PANTHER" id="PTHR22142:SF2">
    <property type="entry name" value="KINETOCHORE PROTEIN SPC24"/>
    <property type="match status" value="1"/>
</dbReference>
<keyword evidence="3 10" id="KW-0132">Cell division</keyword>
<dbReference type="GO" id="GO:0008017">
    <property type="term" value="F:microtubule binding"/>
    <property type="evidence" value="ECO:0007669"/>
    <property type="project" value="TreeGrafter"/>
</dbReference>
<evidence type="ECO:0000256" key="4">
    <source>
        <dbReference type="ARBA" id="ARBA00022776"/>
    </source>
</evidence>
<evidence type="ECO:0000256" key="2">
    <source>
        <dbReference type="ARBA" id="ARBA00022454"/>
    </source>
</evidence>
<dbReference type="GO" id="GO:0051301">
    <property type="term" value="P:cell division"/>
    <property type="evidence" value="ECO:0007669"/>
    <property type="project" value="UniProtKB-UniRule"/>
</dbReference>
<comment type="similarity">
    <text evidence="1 10">Belongs to the SPC24 family.</text>
</comment>
<dbReference type="GO" id="GO:0005634">
    <property type="term" value="C:nucleus"/>
    <property type="evidence" value="ECO:0007669"/>
    <property type="project" value="UniProtKB-SubCell"/>
</dbReference>
<dbReference type="Proteomes" id="UP000324585">
    <property type="component" value="Unassembled WGS sequence"/>
</dbReference>
<dbReference type="Pfam" id="PF08286">
    <property type="entry name" value="Spc24"/>
    <property type="match status" value="1"/>
</dbReference>
<dbReference type="EMBL" id="VRMN01000003">
    <property type="protein sequence ID" value="KAA8495764.1"/>
    <property type="molecule type" value="Genomic_DNA"/>
</dbReference>
<keyword evidence="2 10" id="KW-0158">Chromosome</keyword>
<evidence type="ECO:0000256" key="7">
    <source>
        <dbReference type="ARBA" id="ARBA00023242"/>
    </source>
</evidence>
<keyword evidence="7 10" id="KW-0539">Nucleus</keyword>
<accession>A0A5J4YYH2</accession>
<comment type="subunit">
    <text evidence="10">Component of the NDC80 complex.</text>
</comment>
<dbReference type="OMA" id="FPIKANT"/>
<dbReference type="AlphaFoldDB" id="A0A5J4YYH2"/>
<dbReference type="GO" id="GO:0031262">
    <property type="term" value="C:Ndc80 complex"/>
    <property type="evidence" value="ECO:0007669"/>
    <property type="project" value="TreeGrafter"/>
</dbReference>
<comment type="caution">
    <text evidence="12">The sequence shown here is derived from an EMBL/GenBank/DDBJ whole genome shotgun (WGS) entry which is preliminary data.</text>
</comment>
<keyword evidence="13" id="KW-1185">Reference proteome</keyword>
<dbReference type="InterPro" id="IPR013252">
    <property type="entry name" value="Ndc80_Spc24"/>
</dbReference>
<dbReference type="PANTHER" id="PTHR22142">
    <property type="match status" value="1"/>
</dbReference>
<evidence type="ECO:0000256" key="9">
    <source>
        <dbReference type="ARBA" id="ARBA00023328"/>
    </source>
</evidence>
<evidence type="ECO:0000256" key="11">
    <source>
        <dbReference type="SAM" id="Coils"/>
    </source>
</evidence>
<gene>
    <name evidence="12" type="ORF">FVE85_1919</name>
</gene>
<evidence type="ECO:0000256" key="8">
    <source>
        <dbReference type="ARBA" id="ARBA00023306"/>
    </source>
</evidence>
<dbReference type="Gene3D" id="3.30.160.570">
    <property type="entry name" value="Ncd80 complex, Spc24 subunit"/>
    <property type="match status" value="1"/>
</dbReference>
<comment type="subcellular location">
    <subcellularLocation>
        <location evidence="10">Nucleus</location>
    </subcellularLocation>
    <subcellularLocation>
        <location evidence="10">Chromosome</location>
        <location evidence="10">Centromere</location>
        <location evidence="10">Kinetochore</location>
    </subcellularLocation>
</comment>
<keyword evidence="5 10" id="KW-0995">Kinetochore</keyword>
<evidence type="ECO:0000256" key="5">
    <source>
        <dbReference type="ARBA" id="ARBA00022838"/>
    </source>
</evidence>
<reference evidence="13" key="1">
    <citation type="journal article" date="2019" name="Nat. Commun.">
        <title>Expansion of phycobilisome linker gene families in mesophilic red algae.</title>
        <authorList>
            <person name="Lee J."/>
            <person name="Kim D."/>
            <person name="Bhattacharya D."/>
            <person name="Yoon H.S."/>
        </authorList>
    </citation>
    <scope>NUCLEOTIDE SEQUENCE [LARGE SCALE GENOMIC DNA]</scope>
    <source>
        <strain evidence="13">CCMP 1328</strain>
    </source>
</reference>
<keyword evidence="9 10" id="KW-0137">Centromere</keyword>
<keyword evidence="8 10" id="KW-0131">Cell cycle</keyword>
<comment type="function">
    <text evidence="10">Acts as a component of the essential kinetochore-associated NDC80 complex, which is required for chromosome segregation and spindle checkpoint activity.</text>
</comment>
<keyword evidence="4 10" id="KW-0498">Mitosis</keyword>
<organism evidence="12 13">
    <name type="scientific">Porphyridium purpureum</name>
    <name type="common">Red alga</name>
    <name type="synonym">Porphyridium cruentum</name>
    <dbReference type="NCBI Taxonomy" id="35688"/>
    <lineage>
        <taxon>Eukaryota</taxon>
        <taxon>Rhodophyta</taxon>
        <taxon>Bangiophyceae</taxon>
        <taxon>Porphyridiales</taxon>
        <taxon>Porphyridiaceae</taxon>
        <taxon>Porphyridium</taxon>
    </lineage>
</organism>
<sequence length="226" mass="24943">MGTPSGRTRATVLSPAAPPSVLKANGALEDTAALIDDITALFETNEDVQQVEALASTLSRIEQLSCAQLDGLAQQLRTCEQRLEQARAAAAGVETEEEHANRMRALEREKAQIIQHILELEEEAAASRASLSELKSELLNKAGAQETGRTTLESELMQREKKLDLYVRLSGIRFDLTTPAPAISGYVSDQPHRRVHAFDFPRVKQDPYEDVDMANYLWDLIDQATA</sequence>
<name>A0A5J4YYH2_PORPP</name>
<keyword evidence="6 11" id="KW-0175">Coiled coil</keyword>
<feature type="coiled-coil region" evidence="11">
    <location>
        <begin position="69"/>
        <end position="137"/>
    </location>
</feature>
<dbReference type="GO" id="GO:0007059">
    <property type="term" value="P:chromosome segregation"/>
    <property type="evidence" value="ECO:0007669"/>
    <property type="project" value="TreeGrafter"/>
</dbReference>